<dbReference type="Proteomes" id="UP001056035">
    <property type="component" value="Chromosome"/>
</dbReference>
<evidence type="ECO:0000256" key="3">
    <source>
        <dbReference type="ARBA" id="ARBA00013047"/>
    </source>
</evidence>
<dbReference type="CDD" id="cd02196">
    <property type="entry name" value="PurM"/>
    <property type="match status" value="1"/>
</dbReference>
<dbReference type="InterPro" id="IPR010918">
    <property type="entry name" value="PurM-like_C_dom"/>
</dbReference>
<dbReference type="PANTHER" id="PTHR10520:SF12">
    <property type="entry name" value="TRIFUNCTIONAL PURINE BIOSYNTHETIC PROTEIN ADENOSINE-3"/>
    <property type="match status" value="1"/>
</dbReference>
<dbReference type="RefSeq" id="WP_254571401.1">
    <property type="nucleotide sequence ID" value="NZ_CP098502.1"/>
</dbReference>
<evidence type="ECO:0000313" key="15">
    <source>
        <dbReference type="EMBL" id="UTI64702.1"/>
    </source>
</evidence>
<keyword evidence="7 12" id="KW-0067">ATP-binding</keyword>
<evidence type="ECO:0000259" key="14">
    <source>
        <dbReference type="Pfam" id="PF02769"/>
    </source>
</evidence>
<comment type="similarity">
    <text evidence="2 12">Belongs to the AIR synthase family.</text>
</comment>
<evidence type="ECO:0000256" key="1">
    <source>
        <dbReference type="ARBA" id="ARBA00004686"/>
    </source>
</evidence>
<evidence type="ECO:0000256" key="9">
    <source>
        <dbReference type="ARBA" id="ARBA00032931"/>
    </source>
</evidence>
<reference evidence="15 16" key="1">
    <citation type="submission" date="2022-06" db="EMBL/GenBank/DDBJ databases">
        <title>Paraconexibacter antarcticus.</title>
        <authorList>
            <person name="Kim C.S."/>
        </authorList>
    </citation>
    <scope>NUCLEOTIDE SEQUENCE [LARGE SCALE GENOMIC DNA]</scope>
    <source>
        <strain evidence="15 16">02-257</strain>
    </source>
</reference>
<keyword evidence="12" id="KW-0658">Purine biosynthesis</keyword>
<organism evidence="15 16">
    <name type="scientific">Paraconexibacter antarcticus</name>
    <dbReference type="NCBI Taxonomy" id="2949664"/>
    <lineage>
        <taxon>Bacteria</taxon>
        <taxon>Bacillati</taxon>
        <taxon>Actinomycetota</taxon>
        <taxon>Thermoleophilia</taxon>
        <taxon>Solirubrobacterales</taxon>
        <taxon>Paraconexibacteraceae</taxon>
        <taxon>Paraconexibacter</taxon>
    </lineage>
</organism>
<keyword evidence="12" id="KW-0963">Cytoplasm</keyword>
<evidence type="ECO:0000256" key="8">
    <source>
        <dbReference type="ARBA" id="ARBA00031908"/>
    </source>
</evidence>
<keyword evidence="5 12" id="KW-0436">Ligase</keyword>
<accession>A0ABY5DUE2</accession>
<dbReference type="InterPro" id="IPR036676">
    <property type="entry name" value="PurM-like_C_sf"/>
</dbReference>
<dbReference type="GO" id="GO:0004641">
    <property type="term" value="F:phosphoribosylformylglycinamidine cyclo-ligase activity"/>
    <property type="evidence" value="ECO:0007669"/>
    <property type="project" value="UniProtKB-EC"/>
</dbReference>
<protein>
    <recommendedName>
        <fullName evidence="4 12">Phosphoribosylformylglycinamidine cyclo-ligase</fullName>
        <ecNumber evidence="3 12">6.3.3.1</ecNumber>
    </recommendedName>
    <alternativeName>
        <fullName evidence="9 12">AIR synthase</fullName>
    </alternativeName>
    <alternativeName>
        <fullName evidence="10 12">AIRS</fullName>
    </alternativeName>
    <alternativeName>
        <fullName evidence="8 12">Phosphoribosyl-aminoimidazole synthetase</fullName>
    </alternativeName>
</protein>
<name>A0ABY5DUE2_9ACTN</name>
<comment type="pathway">
    <text evidence="1 12">Purine metabolism; IMP biosynthesis via de novo pathway; 5-amino-1-(5-phospho-D-ribosyl)imidazole from N(2)-formyl-N(1)-(5-phospho-D-ribosyl)glycinamide: step 2/2.</text>
</comment>
<dbReference type="InterPro" id="IPR036921">
    <property type="entry name" value="PurM-like_N_sf"/>
</dbReference>
<evidence type="ECO:0000256" key="12">
    <source>
        <dbReference type="HAMAP-Rule" id="MF_00741"/>
    </source>
</evidence>
<evidence type="ECO:0000256" key="10">
    <source>
        <dbReference type="ARBA" id="ARBA00033093"/>
    </source>
</evidence>
<dbReference type="Gene3D" id="3.30.1330.10">
    <property type="entry name" value="PurM-like, N-terminal domain"/>
    <property type="match status" value="1"/>
</dbReference>
<feature type="domain" description="PurM-like C-terminal" evidence="14">
    <location>
        <begin position="176"/>
        <end position="346"/>
    </location>
</feature>
<dbReference type="EC" id="6.3.3.1" evidence="3 12"/>
<evidence type="ECO:0000256" key="11">
    <source>
        <dbReference type="ARBA" id="ARBA00049057"/>
    </source>
</evidence>
<evidence type="ECO:0000259" key="13">
    <source>
        <dbReference type="Pfam" id="PF00586"/>
    </source>
</evidence>
<dbReference type="PANTHER" id="PTHR10520">
    <property type="entry name" value="TRIFUNCTIONAL PURINE BIOSYNTHETIC PROTEIN ADENOSINE-3-RELATED"/>
    <property type="match status" value="1"/>
</dbReference>
<comment type="catalytic activity">
    <reaction evidence="11 12">
        <text>2-formamido-N(1)-(5-O-phospho-beta-D-ribosyl)acetamidine + ATP = 5-amino-1-(5-phospho-beta-D-ribosyl)imidazole + ADP + phosphate + H(+)</text>
        <dbReference type="Rhea" id="RHEA:23032"/>
        <dbReference type="ChEBI" id="CHEBI:15378"/>
        <dbReference type="ChEBI" id="CHEBI:30616"/>
        <dbReference type="ChEBI" id="CHEBI:43474"/>
        <dbReference type="ChEBI" id="CHEBI:137981"/>
        <dbReference type="ChEBI" id="CHEBI:147287"/>
        <dbReference type="ChEBI" id="CHEBI:456216"/>
        <dbReference type="EC" id="6.3.3.1"/>
    </reaction>
</comment>
<comment type="subcellular location">
    <subcellularLocation>
        <location evidence="12">Cytoplasm</location>
    </subcellularLocation>
</comment>
<dbReference type="Pfam" id="PF00586">
    <property type="entry name" value="AIRS"/>
    <property type="match status" value="1"/>
</dbReference>
<dbReference type="HAMAP" id="MF_00741">
    <property type="entry name" value="AIRS"/>
    <property type="match status" value="1"/>
</dbReference>
<dbReference type="EMBL" id="CP098502">
    <property type="protein sequence ID" value="UTI64702.1"/>
    <property type="molecule type" value="Genomic_DNA"/>
</dbReference>
<evidence type="ECO:0000256" key="5">
    <source>
        <dbReference type="ARBA" id="ARBA00022598"/>
    </source>
</evidence>
<gene>
    <name evidence="12 15" type="primary">purM</name>
    <name evidence="15" type="ORF">NBH00_00490</name>
</gene>
<keyword evidence="16" id="KW-1185">Reference proteome</keyword>
<evidence type="ECO:0000256" key="4">
    <source>
        <dbReference type="ARBA" id="ARBA00020367"/>
    </source>
</evidence>
<dbReference type="NCBIfam" id="TIGR00878">
    <property type="entry name" value="purM"/>
    <property type="match status" value="1"/>
</dbReference>
<sequence>MSESYAAAGVDTTQADEGVGALVRVLSTIELDRPSASVLPSGHYASVLRVAPNLGIAFSTDGVGSKLVLAEQADRLETVGIDCIAMNVNDIICVGAEPIAMVDYLAVQQADPTALGRIAQGLKTGAEQANIEIPGGELAVIPELIKGHPDPHGFDLCGTAFGTVALDAVITGADARPGDALIGLPASGPHSNGYTLARRALLEDTAGGLPALDMHATPDELGGASVLDALLEPTVIYVRAVMDLIRSDVPVHGLAHITGGGLTNLLRLGGTRLGWRISAPLPVTPVFDLIARHGAVSVPEMWEVFNMGCGFVCVVPAERADDAVEALAQHHPGAAVIGEVTDEGGVVTVPSLGITGDKAGLRPA</sequence>
<feature type="domain" description="PurM-like N-terminal" evidence="13">
    <location>
        <begin position="43"/>
        <end position="164"/>
    </location>
</feature>
<dbReference type="Pfam" id="PF02769">
    <property type="entry name" value="AIRS_C"/>
    <property type="match status" value="1"/>
</dbReference>
<dbReference type="InterPro" id="IPR004733">
    <property type="entry name" value="PurM_cligase"/>
</dbReference>
<evidence type="ECO:0000256" key="7">
    <source>
        <dbReference type="ARBA" id="ARBA00022840"/>
    </source>
</evidence>
<proteinExistence type="inferred from homology"/>
<dbReference type="SUPFAM" id="SSF56042">
    <property type="entry name" value="PurM C-terminal domain-like"/>
    <property type="match status" value="1"/>
</dbReference>
<dbReference type="SUPFAM" id="SSF55326">
    <property type="entry name" value="PurM N-terminal domain-like"/>
    <property type="match status" value="1"/>
</dbReference>
<evidence type="ECO:0000256" key="2">
    <source>
        <dbReference type="ARBA" id="ARBA00010280"/>
    </source>
</evidence>
<keyword evidence="6 12" id="KW-0547">Nucleotide-binding</keyword>
<evidence type="ECO:0000313" key="16">
    <source>
        <dbReference type="Proteomes" id="UP001056035"/>
    </source>
</evidence>
<evidence type="ECO:0000256" key="6">
    <source>
        <dbReference type="ARBA" id="ARBA00022741"/>
    </source>
</evidence>
<dbReference type="Gene3D" id="3.90.650.10">
    <property type="entry name" value="PurM-like C-terminal domain"/>
    <property type="match status" value="1"/>
</dbReference>
<dbReference type="InterPro" id="IPR016188">
    <property type="entry name" value="PurM-like_N"/>
</dbReference>